<feature type="transmembrane region" description="Helical" evidence="10">
    <location>
        <begin position="591"/>
        <end position="610"/>
    </location>
</feature>
<feature type="transmembrane region" description="Helical" evidence="10">
    <location>
        <begin position="290"/>
        <end position="309"/>
    </location>
</feature>
<organism evidence="16 17">
    <name type="scientific">Streptomyces harbinensis</name>
    <dbReference type="NCBI Taxonomy" id="1176198"/>
    <lineage>
        <taxon>Bacteria</taxon>
        <taxon>Bacillati</taxon>
        <taxon>Actinomycetota</taxon>
        <taxon>Actinomycetes</taxon>
        <taxon>Kitasatosporales</taxon>
        <taxon>Streptomycetaceae</taxon>
        <taxon>Streptomyces</taxon>
    </lineage>
</organism>
<feature type="transmembrane region" description="Helical" evidence="10">
    <location>
        <begin position="497"/>
        <end position="517"/>
    </location>
</feature>
<evidence type="ECO:0000256" key="9">
    <source>
        <dbReference type="RuleBase" id="RU000320"/>
    </source>
</evidence>
<evidence type="ECO:0000259" key="14">
    <source>
        <dbReference type="Pfam" id="PF13244"/>
    </source>
</evidence>
<dbReference type="InterPro" id="IPR046806">
    <property type="entry name" value="MrpA_C/MbhE"/>
</dbReference>
<sequence>MLTLLGVHLLVALLLPLLAGRYRRAAWLLAVLVPLAAVVWAGLWTGRVLDGHVPQETLSWASVLQLELVLRLDSLSLLMVFVISGVGALVLLYGSGYFADGGREAGLLVGFAGAMFGLVTADHLIALYIFWELTSVISFLLIAGRGQGVANRKAAEQALLTTAGGGLAMLFGFILLGREAGTYRISQIVADPPATSGALAVAVVLVLCGAFAKSAQAPLSAWLPAAMVAPTPISAYLHAAAMVKAGVYLVARLTPALAEVQPWQPAVLAIGLLTMVLGAWRAMRQTDLKLLLAYGTVSELGMLTALLGAGGQTAMLAGEEMLLAHACFKSALFLTVGVLERSTGTRELHRLSGVGRSMPVVCGAAVLSVASMAGLPPLVGYLGKEAAYEAMWHADFAGRWWAVAGLALGSALTVAYCARFLWGAFAVKPGVERTPVERVPAVLVWPVCVLTAASLLLGVFYRVTGDLTVPYARSEHLVPDPAGPYEVSLWHGVTGPLTLSAAMIVAGLLLHAGRVWVERAQRRMPSLPDTQRGYEGTVNGLGRLAVWFTRHTQVGSLPVYLAVLLLTVIAVPGTMLLWYRPPLPDVTAWHSAVQVPLAVVILAAAVALVVTGHRLTAVLLVGAIGYGVAGLFLVQGAPDLALTQFLVETLTVVAVVLVLRRLPADFSPLRTEPRSLWFRVALATVAGVCVAALAVTATAVRQSLQLPREIIERAPETGAYNAVNALLVDFRALDTLGEISVLLVTVIGAAALLGRRGDGRGRPAGRRRRPGGRSRAAERFGEARWDVPREMWLPEALDVPRRERSLLLELVVRMLFPAVLVLSVYLLFAGHSRPGGGFAGGLVAGQAFVLRYLAGRSAEAAFPLPLTPRSVAGAGLVLAAVTALVPLAAGGTPLSSAQWYWDVPVLGSLHLATNVFFDLGVYLLVLGVCLKLLYALDRVRDAGDTLAPYGGPARRKAVT</sequence>
<feature type="domain" description="MrpA C-terminal/MbhE" evidence="15">
    <location>
        <begin position="680"/>
        <end position="755"/>
    </location>
</feature>
<dbReference type="InterPro" id="IPR001516">
    <property type="entry name" value="Proton_antipo_N"/>
</dbReference>
<evidence type="ECO:0000259" key="13">
    <source>
        <dbReference type="Pfam" id="PF04039"/>
    </source>
</evidence>
<gene>
    <name evidence="16" type="ORF">SAMN05444716_102611</name>
</gene>
<dbReference type="Pfam" id="PF20501">
    <property type="entry name" value="MbhE"/>
    <property type="match status" value="1"/>
</dbReference>
<evidence type="ECO:0000256" key="2">
    <source>
        <dbReference type="ARBA" id="ARBA00022448"/>
    </source>
</evidence>
<evidence type="ECO:0000259" key="12">
    <source>
        <dbReference type="Pfam" id="PF00662"/>
    </source>
</evidence>
<feature type="domain" description="MrpA C-terminal/MbhD" evidence="14">
    <location>
        <begin position="599"/>
        <end position="663"/>
    </location>
</feature>
<dbReference type="STRING" id="1176198.SAMN05444716_102611"/>
<dbReference type="RefSeq" id="WP_175542933.1">
    <property type="nucleotide sequence ID" value="NZ_FPAB01000002.1"/>
</dbReference>
<keyword evidence="7" id="KW-0406">Ion transport</keyword>
<feature type="domain" description="Na+/H+ antiporter MnhB subunit-related protein" evidence="13">
    <location>
        <begin position="808"/>
        <end position="930"/>
    </location>
</feature>
<keyword evidence="4" id="KW-1003">Cell membrane</keyword>
<feature type="transmembrane region" description="Helical" evidence="10">
    <location>
        <begin position="640"/>
        <end position="659"/>
    </location>
</feature>
<keyword evidence="6 10" id="KW-1133">Transmembrane helix</keyword>
<dbReference type="InterPro" id="IPR025383">
    <property type="entry name" value="MrpA_C/MbhD"/>
</dbReference>
<feature type="transmembrane region" description="Helical" evidence="10">
    <location>
        <begin position="442"/>
        <end position="461"/>
    </location>
</feature>
<dbReference type="PRINTS" id="PR01434">
    <property type="entry name" value="NADHDHGNASE5"/>
</dbReference>
<dbReference type="PANTHER" id="PTHR43373">
    <property type="entry name" value="NA(+)/H(+) ANTIPORTER SUBUNIT"/>
    <property type="match status" value="1"/>
</dbReference>
<feature type="transmembrane region" description="Helical" evidence="10">
    <location>
        <begin position="158"/>
        <end position="176"/>
    </location>
</feature>
<protein>
    <submittedName>
        <fullName evidence="16">Multicomponent Na+:H+ antiporter subunit A</fullName>
    </submittedName>
</protein>
<feature type="transmembrane region" description="Helical" evidence="10">
    <location>
        <begin position="617"/>
        <end position="634"/>
    </location>
</feature>
<feature type="domain" description="NADH:quinone oxidoreductase/Mrp antiporter transmembrane" evidence="11">
    <location>
        <begin position="121"/>
        <end position="396"/>
    </location>
</feature>
<dbReference type="AlphaFoldDB" id="A0A1I6R0E0"/>
<evidence type="ECO:0000256" key="5">
    <source>
        <dbReference type="ARBA" id="ARBA00022692"/>
    </source>
</evidence>
<dbReference type="Pfam" id="PF13244">
    <property type="entry name" value="MbhD"/>
    <property type="match status" value="1"/>
</dbReference>
<feature type="transmembrane region" description="Helical" evidence="10">
    <location>
        <begin position="125"/>
        <end position="146"/>
    </location>
</feature>
<evidence type="ECO:0000259" key="11">
    <source>
        <dbReference type="Pfam" id="PF00361"/>
    </source>
</evidence>
<feature type="transmembrane region" description="Helical" evidence="10">
    <location>
        <begin position="70"/>
        <end position="93"/>
    </location>
</feature>
<evidence type="ECO:0000256" key="8">
    <source>
        <dbReference type="ARBA" id="ARBA00023136"/>
    </source>
</evidence>
<dbReference type="Pfam" id="PF00361">
    <property type="entry name" value="Proton_antipo_M"/>
    <property type="match status" value="1"/>
</dbReference>
<comment type="subcellular location">
    <subcellularLocation>
        <location evidence="1">Cell membrane</location>
        <topology evidence="1">Multi-pass membrane protein</topology>
    </subcellularLocation>
    <subcellularLocation>
        <location evidence="9">Membrane</location>
        <topology evidence="9">Multi-pass membrane protein</topology>
    </subcellularLocation>
</comment>
<dbReference type="GO" id="GO:0005886">
    <property type="term" value="C:plasma membrane"/>
    <property type="evidence" value="ECO:0007669"/>
    <property type="project" value="UniProtKB-SubCell"/>
</dbReference>
<evidence type="ECO:0000313" key="17">
    <source>
        <dbReference type="Proteomes" id="UP000198873"/>
    </source>
</evidence>
<keyword evidence="17" id="KW-1185">Reference proteome</keyword>
<evidence type="ECO:0000256" key="4">
    <source>
        <dbReference type="ARBA" id="ARBA00022475"/>
    </source>
</evidence>
<feature type="transmembrane region" description="Helical" evidence="10">
    <location>
        <begin position="559"/>
        <end position="579"/>
    </location>
</feature>
<dbReference type="Proteomes" id="UP000198873">
    <property type="component" value="Unassembled WGS sequence"/>
</dbReference>
<feature type="transmembrane region" description="Helical" evidence="10">
    <location>
        <begin position="29"/>
        <end position="49"/>
    </location>
</feature>
<evidence type="ECO:0000259" key="15">
    <source>
        <dbReference type="Pfam" id="PF20501"/>
    </source>
</evidence>
<feature type="transmembrane region" description="Helical" evidence="10">
    <location>
        <begin position="835"/>
        <end position="854"/>
    </location>
</feature>
<evidence type="ECO:0000256" key="1">
    <source>
        <dbReference type="ARBA" id="ARBA00004651"/>
    </source>
</evidence>
<name>A0A1I6R0E0_9ACTN</name>
<keyword evidence="8 10" id="KW-0472">Membrane</keyword>
<dbReference type="GO" id="GO:0015297">
    <property type="term" value="F:antiporter activity"/>
    <property type="evidence" value="ECO:0007669"/>
    <property type="project" value="UniProtKB-KW"/>
</dbReference>
<accession>A0A1I6R0E0</accession>
<feature type="domain" description="NADH-Ubiquinone oxidoreductase (complex I) chain 5 N-terminal" evidence="12">
    <location>
        <begin position="64"/>
        <end position="100"/>
    </location>
</feature>
<evidence type="ECO:0000256" key="10">
    <source>
        <dbReference type="SAM" id="Phobius"/>
    </source>
</evidence>
<evidence type="ECO:0000256" key="7">
    <source>
        <dbReference type="ARBA" id="ARBA00023065"/>
    </source>
</evidence>
<proteinExistence type="predicted"/>
<feature type="transmembrane region" description="Helical" evidence="10">
    <location>
        <begin position="196"/>
        <end position="212"/>
    </location>
</feature>
<dbReference type="NCBIfam" id="NF009284">
    <property type="entry name" value="PRK12644.1"/>
    <property type="match status" value="1"/>
</dbReference>
<dbReference type="PANTHER" id="PTHR43373:SF1">
    <property type="entry name" value="NA(+)_H(+) ANTIPORTER SUBUNIT A"/>
    <property type="match status" value="1"/>
</dbReference>
<evidence type="ECO:0000256" key="3">
    <source>
        <dbReference type="ARBA" id="ARBA00022449"/>
    </source>
</evidence>
<feature type="transmembrane region" description="Helical" evidence="10">
    <location>
        <begin position="680"/>
        <end position="700"/>
    </location>
</feature>
<dbReference type="InterPro" id="IPR001750">
    <property type="entry name" value="ND/Mrp_TM"/>
</dbReference>
<feature type="transmembrane region" description="Helical" evidence="10">
    <location>
        <begin position="866"/>
        <end position="889"/>
    </location>
</feature>
<evidence type="ECO:0000256" key="6">
    <source>
        <dbReference type="ARBA" id="ARBA00022989"/>
    </source>
</evidence>
<keyword evidence="2" id="KW-0813">Transport</keyword>
<dbReference type="InterPro" id="IPR007182">
    <property type="entry name" value="MnhB"/>
</dbReference>
<dbReference type="Pfam" id="PF04039">
    <property type="entry name" value="MnhB"/>
    <property type="match status" value="1"/>
</dbReference>
<dbReference type="InterPro" id="IPR050616">
    <property type="entry name" value="CPA3_Na-H_Antiporter_A"/>
</dbReference>
<feature type="transmembrane region" description="Helical" evidence="10">
    <location>
        <begin position="810"/>
        <end position="829"/>
    </location>
</feature>
<keyword evidence="5 9" id="KW-0812">Transmembrane</keyword>
<dbReference type="EMBL" id="FPAB01000002">
    <property type="protein sequence ID" value="SFS58176.1"/>
    <property type="molecule type" value="Genomic_DNA"/>
</dbReference>
<dbReference type="Pfam" id="PF00662">
    <property type="entry name" value="Proton_antipo_N"/>
    <property type="match status" value="1"/>
</dbReference>
<feature type="transmembrane region" description="Helical" evidence="10">
    <location>
        <begin position="736"/>
        <end position="754"/>
    </location>
</feature>
<reference evidence="17" key="1">
    <citation type="submission" date="2016-10" db="EMBL/GenBank/DDBJ databases">
        <authorList>
            <person name="Varghese N."/>
            <person name="Submissions S."/>
        </authorList>
    </citation>
    <scope>NUCLEOTIDE SEQUENCE [LARGE SCALE GENOMIC DNA]</scope>
    <source>
        <strain evidence="17">CGMCC 4.7047</strain>
    </source>
</reference>
<feature type="transmembrane region" description="Helical" evidence="10">
    <location>
        <begin position="321"/>
        <end position="339"/>
    </location>
</feature>
<feature type="transmembrane region" description="Helical" evidence="10">
    <location>
        <begin position="400"/>
        <end position="422"/>
    </location>
</feature>
<evidence type="ECO:0000313" key="16">
    <source>
        <dbReference type="EMBL" id="SFS58176.1"/>
    </source>
</evidence>
<feature type="transmembrane region" description="Helical" evidence="10">
    <location>
        <begin position="909"/>
        <end position="930"/>
    </location>
</feature>
<feature type="transmembrane region" description="Helical" evidence="10">
    <location>
        <begin position="360"/>
        <end position="380"/>
    </location>
</feature>
<dbReference type="GO" id="GO:0006811">
    <property type="term" value="P:monoatomic ion transport"/>
    <property type="evidence" value="ECO:0007669"/>
    <property type="project" value="UniProtKB-KW"/>
</dbReference>
<keyword evidence="3" id="KW-0050">Antiport</keyword>
<feature type="transmembrane region" description="Helical" evidence="10">
    <location>
        <begin position="263"/>
        <end position="283"/>
    </location>
</feature>